<sequence>MIAFKTSGQAPGSSLEKVCIGDDNCLDGDDGVSGTGTVLSRSLKSGNTRDPTPACVARIASGCVQKLTHTHTNSAPLRFKITSTFSSGSKNCRRFNVELIFFAQLIFGVWVHKLKIWKSIKKKIYALHLLRHPPQQALRGAPPPCTLSRPCVDIVYLNLSMQLQWAPLTLTEQILRQLLLVNSQSAPHQWKCTLKSPSFLRNTLRCMKYRSWIKNCAIDSSSYFLPLVAFSAALVTFPDAGSLKLTALITPTATVCLMSRTAKRPRGGNSWKDSTHRGFDGTRLTIAASPDLIDLGLSSVDLPVRRSTFSLISANLQAIWAVWQSSTGVYPLEISPGWLSTITCAVKSAAPLGGLFLESPAT</sequence>
<protein>
    <submittedName>
        <fullName evidence="1">Uncharacterized protein</fullName>
    </submittedName>
</protein>
<keyword evidence="2" id="KW-1185">Reference proteome</keyword>
<gene>
    <name evidence="1" type="ORF">LSINAPIS_LOCUS6997</name>
</gene>
<evidence type="ECO:0000313" key="2">
    <source>
        <dbReference type="Proteomes" id="UP000324832"/>
    </source>
</evidence>
<organism evidence="1 2">
    <name type="scientific">Leptidea sinapis</name>
    <dbReference type="NCBI Taxonomy" id="189913"/>
    <lineage>
        <taxon>Eukaryota</taxon>
        <taxon>Metazoa</taxon>
        <taxon>Ecdysozoa</taxon>
        <taxon>Arthropoda</taxon>
        <taxon>Hexapoda</taxon>
        <taxon>Insecta</taxon>
        <taxon>Pterygota</taxon>
        <taxon>Neoptera</taxon>
        <taxon>Endopterygota</taxon>
        <taxon>Lepidoptera</taxon>
        <taxon>Glossata</taxon>
        <taxon>Ditrysia</taxon>
        <taxon>Papilionoidea</taxon>
        <taxon>Pieridae</taxon>
        <taxon>Dismorphiinae</taxon>
        <taxon>Leptidea</taxon>
    </lineage>
</organism>
<name>A0A5E4QAF8_9NEOP</name>
<dbReference type="AlphaFoldDB" id="A0A5E4QAF8"/>
<evidence type="ECO:0000313" key="1">
    <source>
        <dbReference type="EMBL" id="VVC95234.1"/>
    </source>
</evidence>
<reference evidence="1 2" key="1">
    <citation type="submission" date="2017-07" db="EMBL/GenBank/DDBJ databases">
        <authorList>
            <person name="Talla V."/>
            <person name="Backstrom N."/>
        </authorList>
    </citation>
    <scope>NUCLEOTIDE SEQUENCE [LARGE SCALE GENOMIC DNA]</scope>
</reference>
<dbReference type="Proteomes" id="UP000324832">
    <property type="component" value="Unassembled WGS sequence"/>
</dbReference>
<dbReference type="EMBL" id="FZQP02002226">
    <property type="protein sequence ID" value="VVC95234.1"/>
    <property type="molecule type" value="Genomic_DNA"/>
</dbReference>
<proteinExistence type="predicted"/>
<accession>A0A5E4QAF8</accession>